<dbReference type="STRING" id="1140003.OMY_00569"/>
<dbReference type="RefSeq" id="WP_016185060.1">
    <property type="nucleotide sequence ID" value="NZ_ASWO01000001.1"/>
</dbReference>
<evidence type="ECO:0000256" key="1">
    <source>
        <dbReference type="ARBA" id="ARBA00002486"/>
    </source>
</evidence>
<accession>S0KUW3</accession>
<dbReference type="Proteomes" id="UP000015961">
    <property type="component" value="Unassembled WGS sequence"/>
</dbReference>
<dbReference type="InterPro" id="IPR036390">
    <property type="entry name" value="WH_DNA-bd_sf"/>
</dbReference>
<proteinExistence type="inferred from homology"/>
<dbReference type="GO" id="GO:0042732">
    <property type="term" value="P:D-xylose metabolic process"/>
    <property type="evidence" value="ECO:0007669"/>
    <property type="project" value="UniProtKB-KW"/>
</dbReference>
<comment type="similarity">
    <text evidence="2">Belongs to the ROK (NagC/XylR) family.</text>
</comment>
<keyword evidence="3" id="KW-0859">Xylose metabolism</keyword>
<organism evidence="4 5">
    <name type="scientific">Enterococcus sulfureus ATCC 49903</name>
    <dbReference type="NCBI Taxonomy" id="1140003"/>
    <lineage>
        <taxon>Bacteria</taxon>
        <taxon>Bacillati</taxon>
        <taxon>Bacillota</taxon>
        <taxon>Bacilli</taxon>
        <taxon>Lactobacillales</taxon>
        <taxon>Enterococcaceae</taxon>
        <taxon>Enterococcus</taxon>
    </lineage>
</organism>
<dbReference type="InterPro" id="IPR036388">
    <property type="entry name" value="WH-like_DNA-bd_sf"/>
</dbReference>
<gene>
    <name evidence="4" type="ORF">I573_00562</name>
</gene>
<dbReference type="SUPFAM" id="SSF46785">
    <property type="entry name" value="Winged helix' DNA-binding domain"/>
    <property type="match status" value="1"/>
</dbReference>
<sequence length="339" mass="39000">MKKEINIIREQNLNAVKHYFFTHQSALKSEVAEQTNISIVTINSLIKQLVAENIIIEGDKIKPNLGRPSNIYHFNYHHAYFLLISVEEVTQENEKKLALRANVVNLAGEIFFEETCLFTTFTIDYFLELIEQFLAQIEEYPIKKIGISFPGKVYQKKIVSSWYNKFNDWELETQVEDRFHLPTFIQNDAHLVTIGSSLLHHVEREQTVVGIFYPDRSMPGITLFAQGHLIEGRHHLAGEAKYLPNLISQNVTESTSALKQHLVEILEMYNAIIAPDRFIISADAIKKSELEAAIYNSAILDKQINTAEIFIEEQFALSLKIGLLWLVTPEEGYYRNEPT</sequence>
<dbReference type="InterPro" id="IPR043129">
    <property type="entry name" value="ATPase_NBD"/>
</dbReference>
<dbReference type="OrthoDB" id="6501901at2"/>
<keyword evidence="5" id="KW-1185">Reference proteome</keyword>
<dbReference type="SUPFAM" id="SSF53067">
    <property type="entry name" value="Actin-like ATPase domain"/>
    <property type="match status" value="1"/>
</dbReference>
<evidence type="ECO:0000313" key="4">
    <source>
        <dbReference type="EMBL" id="EOT87506.1"/>
    </source>
</evidence>
<dbReference type="PATRIC" id="fig|1140003.3.peg.564"/>
<evidence type="ECO:0008006" key="6">
    <source>
        <dbReference type="Google" id="ProtNLM"/>
    </source>
</evidence>
<protein>
    <recommendedName>
        <fullName evidence="6">ROK family protein</fullName>
    </recommendedName>
</protein>
<dbReference type="PANTHER" id="PTHR18964">
    <property type="entry name" value="ROK (REPRESSOR, ORF, KINASE) FAMILY"/>
    <property type="match status" value="1"/>
</dbReference>
<dbReference type="PANTHER" id="PTHR18964:SF149">
    <property type="entry name" value="BIFUNCTIONAL UDP-N-ACETYLGLUCOSAMINE 2-EPIMERASE_N-ACETYLMANNOSAMINE KINASE"/>
    <property type="match status" value="1"/>
</dbReference>
<evidence type="ECO:0000256" key="2">
    <source>
        <dbReference type="ARBA" id="ARBA00006479"/>
    </source>
</evidence>
<dbReference type="EMBL" id="ASWO01000001">
    <property type="protein sequence ID" value="EOT87506.1"/>
    <property type="molecule type" value="Genomic_DNA"/>
</dbReference>
<name>S0KUW3_9ENTE</name>
<keyword evidence="3" id="KW-0119">Carbohydrate metabolism</keyword>
<comment type="caution">
    <text evidence="4">The sequence shown here is derived from an EMBL/GenBank/DDBJ whole genome shotgun (WGS) entry which is preliminary data.</text>
</comment>
<dbReference type="Gene3D" id="1.10.10.10">
    <property type="entry name" value="Winged helix-like DNA-binding domain superfamily/Winged helix DNA-binding domain"/>
    <property type="match status" value="1"/>
</dbReference>
<comment type="function">
    <text evidence="1">Transcriptional repressor of xylose-utilizing enzymes.</text>
</comment>
<dbReference type="InterPro" id="IPR000600">
    <property type="entry name" value="ROK"/>
</dbReference>
<evidence type="ECO:0000313" key="5">
    <source>
        <dbReference type="Proteomes" id="UP000015961"/>
    </source>
</evidence>
<evidence type="ECO:0000256" key="3">
    <source>
        <dbReference type="ARBA" id="ARBA00022629"/>
    </source>
</evidence>
<dbReference type="AlphaFoldDB" id="S0KUW3"/>
<reference evidence="4 5" key="1">
    <citation type="submission" date="2013-03" db="EMBL/GenBank/DDBJ databases">
        <title>The Genome Sequence of Enterococcus sulfureus ATCC_49903 (PacBio/Illumina hybrid assembly).</title>
        <authorList>
            <consortium name="The Broad Institute Genomics Platform"/>
            <consortium name="The Broad Institute Genome Sequencing Center for Infectious Disease"/>
            <person name="Earl A."/>
            <person name="Russ C."/>
            <person name="Gilmore M."/>
            <person name="Surin D."/>
            <person name="Walker B."/>
            <person name="Young S."/>
            <person name="Zeng Q."/>
            <person name="Gargeya S."/>
            <person name="Fitzgerald M."/>
            <person name="Haas B."/>
            <person name="Abouelleil A."/>
            <person name="Allen A.W."/>
            <person name="Alvarado L."/>
            <person name="Arachchi H.M."/>
            <person name="Berlin A.M."/>
            <person name="Chapman S.B."/>
            <person name="Gainer-Dewar J."/>
            <person name="Goldberg J."/>
            <person name="Griggs A."/>
            <person name="Gujja S."/>
            <person name="Hansen M."/>
            <person name="Howarth C."/>
            <person name="Imamovic A."/>
            <person name="Ireland A."/>
            <person name="Larimer J."/>
            <person name="McCowan C."/>
            <person name="Murphy C."/>
            <person name="Pearson M."/>
            <person name="Poon T.W."/>
            <person name="Priest M."/>
            <person name="Roberts A."/>
            <person name="Saif S."/>
            <person name="Shea T."/>
            <person name="Sisk P."/>
            <person name="Sykes S."/>
            <person name="Wortman J."/>
            <person name="Nusbaum C."/>
            <person name="Birren B."/>
        </authorList>
    </citation>
    <scope>NUCLEOTIDE SEQUENCE [LARGE SCALE GENOMIC DNA]</scope>
    <source>
        <strain evidence="4 5">ATCC 49903</strain>
    </source>
</reference>
<dbReference type="CDD" id="cd23763">
    <property type="entry name" value="ASKHA_ATPase_ROK"/>
    <property type="match status" value="1"/>
</dbReference>
<dbReference type="Gene3D" id="3.30.420.40">
    <property type="match status" value="1"/>
</dbReference>
<dbReference type="eggNOG" id="COG1940">
    <property type="taxonomic scope" value="Bacteria"/>
</dbReference>
<dbReference type="Pfam" id="PF00480">
    <property type="entry name" value="ROK"/>
    <property type="match status" value="1"/>
</dbReference>